<evidence type="ECO:0000313" key="6">
    <source>
        <dbReference type="EMBL" id="MBS6622193.1"/>
    </source>
</evidence>
<dbReference type="EMBL" id="JAGZYH010000029">
    <property type="protein sequence ID" value="MBS6622193.1"/>
    <property type="molecule type" value="Genomic_DNA"/>
</dbReference>
<dbReference type="PANTHER" id="PTHR12302">
    <property type="entry name" value="EBNA2 BINDING PROTEIN P100"/>
    <property type="match status" value="1"/>
</dbReference>
<protein>
    <submittedName>
        <fullName evidence="6">Thermonuclease family protein</fullName>
    </submittedName>
</protein>
<accession>A0A9E1GKW4</accession>
<dbReference type="Pfam" id="PF00565">
    <property type="entry name" value="SNase"/>
    <property type="match status" value="1"/>
</dbReference>
<comment type="caution">
    <text evidence="6">The sequence shown here is derived from an EMBL/GenBank/DDBJ whole genome shotgun (WGS) entry which is preliminary data.</text>
</comment>
<feature type="transmembrane region" description="Helical" evidence="4">
    <location>
        <begin position="6"/>
        <end position="29"/>
    </location>
</feature>
<evidence type="ECO:0000313" key="7">
    <source>
        <dbReference type="Proteomes" id="UP000811365"/>
    </source>
</evidence>
<keyword evidence="4" id="KW-0812">Transmembrane</keyword>
<evidence type="ECO:0000256" key="2">
    <source>
        <dbReference type="ARBA" id="ARBA00022759"/>
    </source>
</evidence>
<feature type="domain" description="TNase-like" evidence="5">
    <location>
        <begin position="36"/>
        <end position="163"/>
    </location>
</feature>
<name>A0A9E1GKW4_9FIRM</name>
<dbReference type="Proteomes" id="UP000811365">
    <property type="component" value="Unassembled WGS sequence"/>
</dbReference>
<reference evidence="6" key="1">
    <citation type="submission" date="2021-02" db="EMBL/GenBank/DDBJ databases">
        <title>Infant gut strain persistence is associated with maternal origin, phylogeny, and functional potential including surface adhesion and iron acquisition.</title>
        <authorList>
            <person name="Lou Y.C."/>
        </authorList>
    </citation>
    <scope>NUCLEOTIDE SEQUENCE</scope>
    <source>
        <strain evidence="6">L2_039_000G1_dasL2_039_000G1_maxbin2.maxbin.077</strain>
    </source>
</reference>
<keyword evidence="4" id="KW-0472">Membrane</keyword>
<keyword evidence="3" id="KW-0378">Hydrolase</keyword>
<keyword evidence="1" id="KW-0540">Nuclease</keyword>
<evidence type="ECO:0000256" key="1">
    <source>
        <dbReference type="ARBA" id="ARBA00022722"/>
    </source>
</evidence>
<organism evidence="6 7">
    <name type="scientific">Faecalibacterium prausnitzii</name>
    <dbReference type="NCBI Taxonomy" id="853"/>
    <lineage>
        <taxon>Bacteria</taxon>
        <taxon>Bacillati</taxon>
        <taxon>Bacillota</taxon>
        <taxon>Clostridia</taxon>
        <taxon>Eubacteriales</taxon>
        <taxon>Oscillospiraceae</taxon>
        <taxon>Faecalibacterium</taxon>
    </lineage>
</organism>
<dbReference type="InterPro" id="IPR035437">
    <property type="entry name" value="SNase_OB-fold_sf"/>
</dbReference>
<keyword evidence="2" id="KW-0255">Endonuclease</keyword>
<gene>
    <name evidence="6" type="ORF">KH315_08555</name>
</gene>
<evidence type="ECO:0000256" key="3">
    <source>
        <dbReference type="ARBA" id="ARBA00022801"/>
    </source>
</evidence>
<dbReference type="GO" id="GO:0016787">
    <property type="term" value="F:hydrolase activity"/>
    <property type="evidence" value="ECO:0007669"/>
    <property type="project" value="UniProtKB-KW"/>
</dbReference>
<dbReference type="Gene3D" id="2.40.50.90">
    <property type="match status" value="1"/>
</dbReference>
<dbReference type="GO" id="GO:0004519">
    <property type="term" value="F:endonuclease activity"/>
    <property type="evidence" value="ECO:0007669"/>
    <property type="project" value="UniProtKB-KW"/>
</dbReference>
<dbReference type="SMART" id="SM00318">
    <property type="entry name" value="SNc"/>
    <property type="match status" value="1"/>
</dbReference>
<evidence type="ECO:0000256" key="4">
    <source>
        <dbReference type="SAM" id="Phobius"/>
    </source>
</evidence>
<dbReference type="InterPro" id="IPR016071">
    <property type="entry name" value="Staphylococal_nuclease_OB-fold"/>
</dbReference>
<evidence type="ECO:0000259" key="5">
    <source>
        <dbReference type="PROSITE" id="PS50830"/>
    </source>
</evidence>
<dbReference type="AlphaFoldDB" id="A0A9E1GKW4"/>
<dbReference type="PANTHER" id="PTHR12302:SF3">
    <property type="entry name" value="SERINE_THREONINE-PROTEIN KINASE 31"/>
    <property type="match status" value="1"/>
</dbReference>
<dbReference type="PROSITE" id="PS50830">
    <property type="entry name" value="TNASE_3"/>
    <property type="match status" value="1"/>
</dbReference>
<proteinExistence type="predicted"/>
<keyword evidence="4" id="KW-1133">Transmembrane helix</keyword>
<dbReference type="SUPFAM" id="SSF50199">
    <property type="entry name" value="Staphylococcal nuclease"/>
    <property type="match status" value="1"/>
</dbReference>
<sequence length="194" mass="23065">MMTEALEAIPFECFWGAAAAVVALLLFLFRKHSLPWRFRARVTYVCDGDSIWVKTWYGRRVKLRLLGIDAPETEQAFGGMSQIILARMIEGRRIDVAAVDRDIYGRYVSALLCDGEDVCLRMIERGAAWPYFHYFNRMPRDVAQTYRHAYEVARRDRVGLWQEDNPEAPWNWRKRHRLWWTRFVFWLKRVLGLC</sequence>